<dbReference type="SUPFAM" id="SSF63411">
    <property type="entry name" value="LuxS/MPP-like metallohydrolase"/>
    <property type="match status" value="2"/>
</dbReference>
<dbReference type="Gene3D" id="3.30.830.10">
    <property type="entry name" value="Metalloenzyme, LuxS/M16 peptidase-like"/>
    <property type="match status" value="1"/>
</dbReference>
<reference evidence="1 2" key="1">
    <citation type="submission" date="2015-09" db="EMBL/GenBank/DDBJ databases">
        <title>Trachymyrmex zeteki WGS genome.</title>
        <authorList>
            <person name="Nygaard S."/>
            <person name="Hu H."/>
            <person name="Boomsma J."/>
            <person name="Zhang G."/>
        </authorList>
    </citation>
    <scope>NUCLEOTIDE SEQUENCE [LARGE SCALE GENOMIC DNA]</scope>
    <source>
        <strain evidence="1">Tzet28-1</strain>
        <tissue evidence="1">Whole body</tissue>
    </source>
</reference>
<dbReference type="InterPro" id="IPR011249">
    <property type="entry name" value="Metalloenz_LuxS/M16"/>
</dbReference>
<dbReference type="AlphaFoldDB" id="A0A151XIS9"/>
<sequence>MWCLDLFCELSHEGEQNLRDVLDTIFSFISVVKRTGSQERIYDEIYKDVELWILKHRYSNTYVQKYNAVRTITVESFRDFAKFFINNLYIQCLVQGNVTKDQSIRIIEIPRGISYFKLKNINQTDVNSVFSYVSCNLRDINGMLGYSITVYTLQNFPQFCGCKCSLQRSSSSNHDLYHLAVHCTNQQNVGLILHCLNVHQGPRGPSYCCGPRFEGLVRLSGLTLDTRTCSVRTTAYCYCVRLPLFCGRDAHAYTHRFIHSCTIGDMVISGQLYYVYVICLEVERLVISEIDTFVSAFGHLVGPHAHPGFTVIGQSRTALIAGGLAIPTVPENVALLLIRENTVKAGAVRRADRRFELRAFAAVYIVQIIAVLGEELVVAGVKCQTVAARLQFPHVAIAFPILVARYVMRIEPEVIRTFEGLLTARS</sequence>
<organism evidence="1 2">
    <name type="scientific">Mycetomoellerius zeteki</name>
    <dbReference type="NCBI Taxonomy" id="64791"/>
    <lineage>
        <taxon>Eukaryota</taxon>
        <taxon>Metazoa</taxon>
        <taxon>Ecdysozoa</taxon>
        <taxon>Arthropoda</taxon>
        <taxon>Hexapoda</taxon>
        <taxon>Insecta</taxon>
        <taxon>Pterygota</taxon>
        <taxon>Neoptera</taxon>
        <taxon>Endopterygota</taxon>
        <taxon>Hymenoptera</taxon>
        <taxon>Apocrita</taxon>
        <taxon>Aculeata</taxon>
        <taxon>Formicoidea</taxon>
        <taxon>Formicidae</taxon>
        <taxon>Myrmicinae</taxon>
        <taxon>Mycetomoellerius</taxon>
    </lineage>
</organism>
<dbReference type="STRING" id="64791.A0A151XIS9"/>
<evidence type="ECO:0000313" key="2">
    <source>
        <dbReference type="Proteomes" id="UP000075809"/>
    </source>
</evidence>
<dbReference type="EMBL" id="KQ982080">
    <property type="protein sequence ID" value="KYQ60241.1"/>
    <property type="molecule type" value="Genomic_DNA"/>
</dbReference>
<evidence type="ECO:0000313" key="1">
    <source>
        <dbReference type="EMBL" id="KYQ60241.1"/>
    </source>
</evidence>
<gene>
    <name evidence="1" type="ORF">ALC60_00649</name>
</gene>
<keyword evidence="2" id="KW-1185">Reference proteome</keyword>
<protein>
    <submittedName>
        <fullName evidence="1">Uncharacterized protein</fullName>
    </submittedName>
</protein>
<dbReference type="GO" id="GO:0046872">
    <property type="term" value="F:metal ion binding"/>
    <property type="evidence" value="ECO:0007669"/>
    <property type="project" value="InterPro"/>
</dbReference>
<proteinExistence type="predicted"/>
<dbReference type="Proteomes" id="UP000075809">
    <property type="component" value="Unassembled WGS sequence"/>
</dbReference>
<name>A0A151XIS9_9HYME</name>
<accession>A0A151XIS9</accession>